<dbReference type="RefSeq" id="WP_100000517.1">
    <property type="nucleotide sequence ID" value="NZ_CP017940.1"/>
</dbReference>
<dbReference type="PROSITE" id="PS51186">
    <property type="entry name" value="GNAT"/>
    <property type="match status" value="1"/>
</dbReference>
<dbReference type="KEGG" id="pht:BLM14_17000"/>
<protein>
    <submittedName>
        <fullName evidence="2">GNAT family N-acetyltransferase</fullName>
    </submittedName>
</protein>
<evidence type="ECO:0000259" key="1">
    <source>
        <dbReference type="PROSITE" id="PS51186"/>
    </source>
</evidence>
<dbReference type="GO" id="GO:0016747">
    <property type="term" value="F:acyltransferase activity, transferring groups other than amino-acyl groups"/>
    <property type="evidence" value="ECO:0007669"/>
    <property type="project" value="InterPro"/>
</dbReference>
<dbReference type="Pfam" id="PF13302">
    <property type="entry name" value="Acetyltransf_3"/>
    <property type="match status" value="1"/>
</dbReference>
<reference evidence="3" key="1">
    <citation type="journal article" date="2017" name="Int J Environ Stud">
        <title>Does the Miocene-Pliocene relict legume Oxytropis triphylla form nitrogen-fixing nodules with a combination of bacterial strains?</title>
        <authorList>
            <person name="Safronova V."/>
            <person name="Belimov A."/>
            <person name="Sazanova A."/>
            <person name="Kuznetsova I."/>
            <person name="Popova J."/>
            <person name="Andronov E."/>
            <person name="Verkhozina A."/>
            <person name="Tikhonovich I."/>
        </authorList>
    </citation>
    <scope>NUCLEOTIDE SEQUENCE [LARGE SCALE GENOMIC DNA]</scope>
    <source>
        <strain evidence="3">Tri-38</strain>
    </source>
</reference>
<dbReference type="EMBL" id="MZMT01000049">
    <property type="protein sequence ID" value="PIO42935.1"/>
    <property type="molecule type" value="Genomic_DNA"/>
</dbReference>
<evidence type="ECO:0000313" key="2">
    <source>
        <dbReference type="EMBL" id="PIO42935.1"/>
    </source>
</evidence>
<dbReference type="Gene3D" id="3.40.630.30">
    <property type="match status" value="1"/>
</dbReference>
<dbReference type="InterPro" id="IPR016181">
    <property type="entry name" value="Acyl_CoA_acyltransferase"/>
</dbReference>
<dbReference type="PANTHER" id="PTHR43792:SF16">
    <property type="entry name" value="N-ACETYLTRANSFERASE DOMAIN-CONTAINING PROTEIN"/>
    <property type="match status" value="1"/>
</dbReference>
<dbReference type="InterPro" id="IPR000182">
    <property type="entry name" value="GNAT_dom"/>
</dbReference>
<feature type="domain" description="N-acetyltransferase" evidence="1">
    <location>
        <begin position="10"/>
        <end position="173"/>
    </location>
</feature>
<keyword evidence="3" id="KW-1185">Reference proteome</keyword>
<dbReference type="Proteomes" id="UP000232163">
    <property type="component" value="Unassembled WGS sequence"/>
</dbReference>
<dbReference type="SUPFAM" id="SSF55729">
    <property type="entry name" value="Acyl-CoA N-acyltransferases (Nat)"/>
    <property type="match status" value="1"/>
</dbReference>
<sequence>MIPTLETDRLILRPHRREDFEAVHAMWQHPTIYTQITGKPSTREQSWARLLRYAGLWPLIGYGFWAMEDKATGRFVGELGFADFQREISPPFGDAPEMGWVLAPEIHGKGYGSEALARVVNWGDTFFKQDRALCIISPENSASLRIAEKNGFNKVLETTYTDEPVILLERAFRPN</sequence>
<gene>
    <name evidence="2" type="ORF">B5P45_21100</name>
</gene>
<name>A0A2N9VTW7_9HYPH</name>
<keyword evidence="2" id="KW-0808">Transferase</keyword>
<organism evidence="2 3">
    <name type="scientific">Phyllobacterium zundukense</name>
    <dbReference type="NCBI Taxonomy" id="1867719"/>
    <lineage>
        <taxon>Bacteria</taxon>
        <taxon>Pseudomonadati</taxon>
        <taxon>Pseudomonadota</taxon>
        <taxon>Alphaproteobacteria</taxon>
        <taxon>Hyphomicrobiales</taxon>
        <taxon>Phyllobacteriaceae</taxon>
        <taxon>Phyllobacterium</taxon>
    </lineage>
</organism>
<proteinExistence type="predicted"/>
<dbReference type="InterPro" id="IPR051531">
    <property type="entry name" value="N-acetyltransferase"/>
</dbReference>
<comment type="caution">
    <text evidence="2">The sequence shown here is derived from an EMBL/GenBank/DDBJ whole genome shotgun (WGS) entry which is preliminary data.</text>
</comment>
<dbReference type="AlphaFoldDB" id="A0A2N9VTW7"/>
<evidence type="ECO:0000313" key="3">
    <source>
        <dbReference type="Proteomes" id="UP000232163"/>
    </source>
</evidence>
<dbReference type="OrthoDB" id="6293260at2"/>
<dbReference type="PANTHER" id="PTHR43792">
    <property type="entry name" value="GNAT FAMILY, PUTATIVE (AFU_ORTHOLOGUE AFUA_3G00765)-RELATED-RELATED"/>
    <property type="match status" value="1"/>
</dbReference>
<accession>A0A2N9VTW7</accession>